<dbReference type="InterPro" id="IPR009057">
    <property type="entry name" value="Homeodomain-like_sf"/>
</dbReference>
<dbReference type="RefSeq" id="WP_251514126.1">
    <property type="nucleotide sequence ID" value="NZ_JAMBON010000014.1"/>
</dbReference>
<evidence type="ECO:0000256" key="1">
    <source>
        <dbReference type="ARBA" id="ARBA00022491"/>
    </source>
</evidence>
<keyword evidence="2 3" id="KW-0238">DNA-binding</keyword>
<dbReference type="InterPro" id="IPR001647">
    <property type="entry name" value="HTH_TetR"/>
</dbReference>
<dbReference type="PANTHER" id="PTHR43479">
    <property type="entry name" value="ACREF/ENVCD OPERON REPRESSOR-RELATED"/>
    <property type="match status" value="1"/>
</dbReference>
<proteinExistence type="predicted"/>
<dbReference type="PROSITE" id="PS50977">
    <property type="entry name" value="HTH_TETR_2"/>
    <property type="match status" value="1"/>
</dbReference>
<gene>
    <name evidence="5" type="ORF">ACFSBH_00950</name>
</gene>
<keyword evidence="6" id="KW-1185">Reference proteome</keyword>
<dbReference type="InterPro" id="IPR050624">
    <property type="entry name" value="HTH-type_Tx_Regulator"/>
</dbReference>
<feature type="domain" description="HTH tetR-type" evidence="4">
    <location>
        <begin position="11"/>
        <end position="71"/>
    </location>
</feature>
<dbReference type="SUPFAM" id="SSF46689">
    <property type="entry name" value="Homeodomain-like"/>
    <property type="match status" value="1"/>
</dbReference>
<comment type="caution">
    <text evidence="5">The sequence shown here is derived from an EMBL/GenBank/DDBJ whole genome shotgun (WGS) entry which is preliminary data.</text>
</comment>
<evidence type="ECO:0000256" key="2">
    <source>
        <dbReference type="ARBA" id="ARBA00023125"/>
    </source>
</evidence>
<dbReference type="Proteomes" id="UP001597221">
    <property type="component" value="Unassembled WGS sequence"/>
</dbReference>
<evidence type="ECO:0000313" key="5">
    <source>
        <dbReference type="EMBL" id="MFD1606237.1"/>
    </source>
</evidence>
<accession>A0ABW4HM75</accession>
<dbReference type="Gene3D" id="1.10.357.10">
    <property type="entry name" value="Tetracycline Repressor, domain 2"/>
    <property type="match status" value="1"/>
</dbReference>
<dbReference type="EMBL" id="JBHUDE010000005">
    <property type="protein sequence ID" value="MFD1606237.1"/>
    <property type="molecule type" value="Genomic_DNA"/>
</dbReference>
<evidence type="ECO:0000313" key="6">
    <source>
        <dbReference type="Proteomes" id="UP001597221"/>
    </source>
</evidence>
<feature type="DNA-binding region" description="H-T-H motif" evidence="3">
    <location>
        <begin position="34"/>
        <end position="53"/>
    </location>
</feature>
<organism evidence="5 6">
    <name type="scientific">Oceanobacillus luteolus</name>
    <dbReference type="NCBI Taxonomy" id="1274358"/>
    <lineage>
        <taxon>Bacteria</taxon>
        <taxon>Bacillati</taxon>
        <taxon>Bacillota</taxon>
        <taxon>Bacilli</taxon>
        <taxon>Bacillales</taxon>
        <taxon>Bacillaceae</taxon>
        <taxon>Oceanobacillus</taxon>
    </lineage>
</organism>
<evidence type="ECO:0000256" key="3">
    <source>
        <dbReference type="PROSITE-ProRule" id="PRU00335"/>
    </source>
</evidence>
<sequence length="205" mass="24122">MPKATFFNLPEKKRHSLIKAMELEFSRVPVFEASIANIVKTAGISRGSFYQYFEDKEDAYYYILQEQANRRNKQFIEQLAKHEGNLFEAITAFYYELLIELPDDKEYNFFRNALLNVTHQIENIFIEIIESNVKRDGIKEISRLINKDILNIESDKELTHLIHIISAVAFRNFVEKFTKELSDDEAIERFKVEMKLLKKGLAKTT</sequence>
<evidence type="ECO:0000259" key="4">
    <source>
        <dbReference type="PROSITE" id="PS50977"/>
    </source>
</evidence>
<dbReference type="Pfam" id="PF17924">
    <property type="entry name" value="TetR_C_19"/>
    <property type="match status" value="1"/>
</dbReference>
<dbReference type="Pfam" id="PF00440">
    <property type="entry name" value="TetR_N"/>
    <property type="match status" value="1"/>
</dbReference>
<name>A0ABW4HM75_9BACI</name>
<reference evidence="6" key="1">
    <citation type="journal article" date="2019" name="Int. J. Syst. Evol. Microbiol.">
        <title>The Global Catalogue of Microorganisms (GCM) 10K type strain sequencing project: providing services to taxonomists for standard genome sequencing and annotation.</title>
        <authorList>
            <consortium name="The Broad Institute Genomics Platform"/>
            <consortium name="The Broad Institute Genome Sequencing Center for Infectious Disease"/>
            <person name="Wu L."/>
            <person name="Ma J."/>
        </authorList>
    </citation>
    <scope>NUCLEOTIDE SEQUENCE [LARGE SCALE GENOMIC DNA]</scope>
    <source>
        <strain evidence="6">CGMCC 1.12376</strain>
    </source>
</reference>
<keyword evidence="1" id="KW-0678">Repressor</keyword>
<dbReference type="PANTHER" id="PTHR43479:SF11">
    <property type="entry name" value="ACREF_ENVCD OPERON REPRESSOR-RELATED"/>
    <property type="match status" value="1"/>
</dbReference>
<protein>
    <submittedName>
        <fullName evidence="5">TetR/AcrR family transcriptional regulator</fullName>
    </submittedName>
</protein>